<evidence type="ECO:0000259" key="8">
    <source>
        <dbReference type="Pfam" id="PF05504"/>
    </source>
</evidence>
<evidence type="ECO:0000256" key="3">
    <source>
        <dbReference type="ARBA" id="ARBA00022544"/>
    </source>
</evidence>
<dbReference type="PANTHER" id="PTHR35789">
    <property type="entry name" value="SPORE GERMINATION PROTEIN B3"/>
    <property type="match status" value="1"/>
</dbReference>
<evidence type="ECO:0000259" key="9">
    <source>
        <dbReference type="Pfam" id="PF25198"/>
    </source>
</evidence>
<keyword evidence="11" id="KW-1185">Reference proteome</keyword>
<evidence type="ECO:0000256" key="2">
    <source>
        <dbReference type="ARBA" id="ARBA00007886"/>
    </source>
</evidence>
<evidence type="ECO:0000256" key="6">
    <source>
        <dbReference type="ARBA" id="ARBA00023139"/>
    </source>
</evidence>
<evidence type="ECO:0000256" key="7">
    <source>
        <dbReference type="ARBA" id="ARBA00023288"/>
    </source>
</evidence>
<dbReference type="GO" id="GO:0009847">
    <property type="term" value="P:spore germination"/>
    <property type="evidence" value="ECO:0007669"/>
    <property type="project" value="InterPro"/>
</dbReference>
<dbReference type="Pfam" id="PF05504">
    <property type="entry name" value="Spore_GerAC"/>
    <property type="match status" value="1"/>
</dbReference>
<gene>
    <name evidence="10" type="ORF">WQ57_07970</name>
</gene>
<keyword evidence="7" id="KW-0449">Lipoprotein</keyword>
<dbReference type="Gene3D" id="3.30.300.210">
    <property type="entry name" value="Nutrient germinant receptor protein C, domain 3"/>
    <property type="match status" value="1"/>
</dbReference>
<dbReference type="OrthoDB" id="9816067at2"/>
<organism evidence="10 11">
    <name type="scientific">Mesobacillus campisalis</name>
    <dbReference type="NCBI Taxonomy" id="1408103"/>
    <lineage>
        <taxon>Bacteria</taxon>
        <taxon>Bacillati</taxon>
        <taxon>Bacillota</taxon>
        <taxon>Bacilli</taxon>
        <taxon>Bacillales</taxon>
        <taxon>Bacillaceae</taxon>
        <taxon>Mesobacillus</taxon>
    </lineage>
</organism>
<dbReference type="GO" id="GO:0016020">
    <property type="term" value="C:membrane"/>
    <property type="evidence" value="ECO:0007669"/>
    <property type="project" value="UniProtKB-SubCell"/>
</dbReference>
<dbReference type="InterPro" id="IPR046953">
    <property type="entry name" value="Spore_GerAC-like_C"/>
</dbReference>
<dbReference type="EMBL" id="LAYY01000007">
    <property type="protein sequence ID" value="KKK38531.1"/>
    <property type="molecule type" value="Genomic_DNA"/>
</dbReference>
<dbReference type="InterPro" id="IPR057336">
    <property type="entry name" value="GerAC_N"/>
</dbReference>
<keyword evidence="4" id="KW-0732">Signal</keyword>
<comment type="similarity">
    <text evidence="2">Belongs to the GerABKC lipoprotein family.</text>
</comment>
<comment type="caution">
    <text evidence="10">The sequence shown here is derived from an EMBL/GenBank/DDBJ whole genome shotgun (WGS) entry which is preliminary data.</text>
</comment>
<feature type="domain" description="Spore germination protein N-terminal" evidence="9">
    <location>
        <begin position="24"/>
        <end position="198"/>
    </location>
</feature>
<dbReference type="NCBIfam" id="TIGR02887">
    <property type="entry name" value="spore_ger_x_C"/>
    <property type="match status" value="1"/>
</dbReference>
<evidence type="ECO:0000256" key="1">
    <source>
        <dbReference type="ARBA" id="ARBA00004635"/>
    </source>
</evidence>
<evidence type="ECO:0000313" key="10">
    <source>
        <dbReference type="EMBL" id="KKK38531.1"/>
    </source>
</evidence>
<accession>A0A0M2SXU7</accession>
<dbReference type="InterPro" id="IPR038501">
    <property type="entry name" value="Spore_GerAC_C_sf"/>
</dbReference>
<comment type="subcellular location">
    <subcellularLocation>
        <location evidence="1">Membrane</location>
        <topology evidence="1">Lipid-anchor</topology>
    </subcellularLocation>
</comment>
<dbReference type="Pfam" id="PF25198">
    <property type="entry name" value="Spore_GerAC_N"/>
    <property type="match status" value="1"/>
</dbReference>
<protein>
    <submittedName>
        <fullName evidence="10">Uncharacterized protein</fullName>
    </submittedName>
</protein>
<dbReference type="InterPro" id="IPR008844">
    <property type="entry name" value="Spore_GerAC-like"/>
</dbReference>
<sequence length="388" mass="43912">MNNKKTFFFLMLILTTLLLTSCWDRREINDMAFVIATGYDKGNKKDSYLVSVQVPLISAMGGAGSSGGGGGTSGGNPYFVDGADGRNIRESNMNLQERMSRNLYFAHRRVVVFGEEIAKEGIKESLNLILIQPQSRISTYVLMSKGRAIDILNTPSRFEKLPGEAIREMAKNSIEVNVNDVIQQWESPGLEAVIPVIEKGNTEVKTETESEISMNKFAVMKDDKVIFTTNREEAGGVLWIKNKMRGKNVTFPFKNKGEISLKIIQSKINKQFKMKAGRPAFTLKVNTTGILMENEPNVSLEDPQTYVKVIKEFEKVVEKQITSLLNHAHDEGSDIVGFGNYLYRTHNPSWEKRWKKDWRERLKELEFTVEVEGDIQRMTNTGMTFKGD</sequence>
<evidence type="ECO:0000313" key="11">
    <source>
        <dbReference type="Proteomes" id="UP000034166"/>
    </source>
</evidence>
<evidence type="ECO:0000256" key="5">
    <source>
        <dbReference type="ARBA" id="ARBA00023136"/>
    </source>
</evidence>
<dbReference type="AlphaFoldDB" id="A0A0M2SXU7"/>
<name>A0A0M2SXU7_9BACI</name>
<feature type="domain" description="Spore germination GerAC-like C-terminal" evidence="8">
    <location>
        <begin position="216"/>
        <end position="378"/>
    </location>
</feature>
<dbReference type="PROSITE" id="PS51257">
    <property type="entry name" value="PROKAR_LIPOPROTEIN"/>
    <property type="match status" value="1"/>
</dbReference>
<keyword evidence="5" id="KW-0472">Membrane</keyword>
<dbReference type="PATRIC" id="fig|1408103.3.peg.1797"/>
<dbReference type="Proteomes" id="UP000034166">
    <property type="component" value="Unassembled WGS sequence"/>
</dbReference>
<dbReference type="PANTHER" id="PTHR35789:SF1">
    <property type="entry name" value="SPORE GERMINATION PROTEIN B3"/>
    <property type="match status" value="1"/>
</dbReference>
<keyword evidence="6" id="KW-0564">Palmitate</keyword>
<dbReference type="RefSeq" id="WP_046523222.1">
    <property type="nucleotide sequence ID" value="NZ_LAYY01000007.1"/>
</dbReference>
<reference evidence="10 11" key="1">
    <citation type="submission" date="2015-04" db="EMBL/GenBank/DDBJ databases">
        <title>Taxonomic description and genome sequence of Bacillus campisalis sp. nov., a novel member of the genus Bacillus isolated from solar saltern.</title>
        <authorList>
            <person name="Mathan Kumar R."/>
            <person name="Kaur G."/>
            <person name="Kumar A."/>
            <person name="Singh N.K."/>
            <person name="Kaur N."/>
            <person name="Kumar N."/>
            <person name="Mayilraj S."/>
        </authorList>
    </citation>
    <scope>NUCLEOTIDE SEQUENCE [LARGE SCALE GENOMIC DNA]</scope>
    <source>
        <strain evidence="10 11">SA2-6</strain>
    </source>
</reference>
<proteinExistence type="inferred from homology"/>
<keyword evidence="3" id="KW-0309">Germination</keyword>
<evidence type="ECO:0000256" key="4">
    <source>
        <dbReference type="ARBA" id="ARBA00022729"/>
    </source>
</evidence>